<proteinExistence type="predicted"/>
<sequence length="65" mass="7362">MLNYFIGVNKACGKIKSQVGTSWRQEILLPDHPTTSQCWPAPVSDVLTHQKPKINSVHMIPCFRL</sequence>
<keyword evidence="1" id="KW-1185">Reference proteome</keyword>
<accession>A0A915IE82</accession>
<reference evidence="2" key="1">
    <citation type="submission" date="2022-11" db="UniProtKB">
        <authorList>
            <consortium name="WormBaseParasite"/>
        </authorList>
    </citation>
    <scope>IDENTIFICATION</scope>
</reference>
<evidence type="ECO:0000313" key="1">
    <source>
        <dbReference type="Proteomes" id="UP000887565"/>
    </source>
</evidence>
<organism evidence="1 2">
    <name type="scientific">Romanomermis culicivorax</name>
    <name type="common">Nematode worm</name>
    <dbReference type="NCBI Taxonomy" id="13658"/>
    <lineage>
        <taxon>Eukaryota</taxon>
        <taxon>Metazoa</taxon>
        <taxon>Ecdysozoa</taxon>
        <taxon>Nematoda</taxon>
        <taxon>Enoplea</taxon>
        <taxon>Dorylaimia</taxon>
        <taxon>Mermithida</taxon>
        <taxon>Mermithoidea</taxon>
        <taxon>Mermithidae</taxon>
        <taxon>Romanomermis</taxon>
    </lineage>
</organism>
<protein>
    <submittedName>
        <fullName evidence="2">Uncharacterized protein</fullName>
    </submittedName>
</protein>
<dbReference type="WBParaSite" id="nRc.2.0.1.t12494-RA">
    <property type="protein sequence ID" value="nRc.2.0.1.t12494-RA"/>
    <property type="gene ID" value="nRc.2.0.1.g12494"/>
</dbReference>
<dbReference type="Proteomes" id="UP000887565">
    <property type="component" value="Unplaced"/>
</dbReference>
<dbReference type="AlphaFoldDB" id="A0A915IE82"/>
<name>A0A915IE82_ROMCU</name>
<evidence type="ECO:0000313" key="2">
    <source>
        <dbReference type="WBParaSite" id="nRc.2.0.1.t12494-RA"/>
    </source>
</evidence>